<dbReference type="SUPFAM" id="SSF56784">
    <property type="entry name" value="HAD-like"/>
    <property type="match status" value="1"/>
</dbReference>
<gene>
    <name evidence="2" type="ORF">ACFFVI_15800</name>
</gene>
<feature type="compositionally biased region" description="Pro residues" evidence="1">
    <location>
        <begin position="7"/>
        <end position="16"/>
    </location>
</feature>
<keyword evidence="2" id="KW-0378">Hydrolase</keyword>
<dbReference type="Proteomes" id="UP001589748">
    <property type="component" value="Unassembled WGS sequence"/>
</dbReference>
<accession>A0ABV5LWQ2</accession>
<reference evidence="2 3" key="1">
    <citation type="submission" date="2024-09" db="EMBL/GenBank/DDBJ databases">
        <authorList>
            <person name="Sun Q."/>
            <person name="Mori K."/>
        </authorList>
    </citation>
    <scope>NUCLEOTIDE SEQUENCE [LARGE SCALE GENOMIC DNA]</scope>
    <source>
        <strain evidence="2 3">TISTR 1856</strain>
    </source>
</reference>
<dbReference type="Gene3D" id="3.40.50.1000">
    <property type="entry name" value="HAD superfamily/HAD-like"/>
    <property type="match status" value="1"/>
</dbReference>
<proteinExistence type="predicted"/>
<dbReference type="InterPro" id="IPR050155">
    <property type="entry name" value="HAD-like_hydrolase_sf"/>
</dbReference>
<dbReference type="Gene3D" id="1.10.150.240">
    <property type="entry name" value="Putative phosphatase, domain 2"/>
    <property type="match status" value="1"/>
</dbReference>
<dbReference type="InterPro" id="IPR023198">
    <property type="entry name" value="PGP-like_dom2"/>
</dbReference>
<dbReference type="EMBL" id="JBHMDM010000007">
    <property type="protein sequence ID" value="MFB9378431.1"/>
    <property type="molecule type" value="Genomic_DNA"/>
</dbReference>
<evidence type="ECO:0000313" key="3">
    <source>
        <dbReference type="Proteomes" id="UP001589748"/>
    </source>
</evidence>
<sequence length="261" mass="26254">MPDTAPTTPPAGPPAGPARTPSSDLPPAVPPRVPLVGFDLDMTLVDSREGIAATLRRTLAEVGVTVTDADVWPWTGMPLDLILGGLVPDAAPATVRVLAERYRELYPGTGVDSVTALPGAVAALAGPHAHGGRSVVVSAKHTPNVHRVLAAAGLTAALGDGEVAGDLFAEAKGVLLGELGATAYVGDHPGDVRAARVAGAVAVGVATGAHTARQLLAEGADVVLADLGEFPAWLAGHATELRGPVVPDPRDAVGRTARQSV</sequence>
<dbReference type="PANTHER" id="PTHR43434">
    <property type="entry name" value="PHOSPHOGLYCOLATE PHOSPHATASE"/>
    <property type="match status" value="1"/>
</dbReference>
<evidence type="ECO:0000313" key="2">
    <source>
        <dbReference type="EMBL" id="MFB9378431.1"/>
    </source>
</evidence>
<name>A0ABV5LWQ2_9ACTN</name>
<dbReference type="EC" id="3.-.-.-" evidence="2"/>
<keyword evidence="3" id="KW-1185">Reference proteome</keyword>
<dbReference type="InterPro" id="IPR036412">
    <property type="entry name" value="HAD-like_sf"/>
</dbReference>
<dbReference type="InterPro" id="IPR023214">
    <property type="entry name" value="HAD_sf"/>
</dbReference>
<protein>
    <submittedName>
        <fullName evidence="2">HAD family hydrolase</fullName>
        <ecNumber evidence="2">3.-.-.-</ecNumber>
    </submittedName>
</protein>
<feature type="region of interest" description="Disordered" evidence="1">
    <location>
        <begin position="1"/>
        <end position="30"/>
    </location>
</feature>
<dbReference type="Pfam" id="PF12710">
    <property type="entry name" value="HAD"/>
    <property type="match status" value="1"/>
</dbReference>
<dbReference type="GO" id="GO:0016787">
    <property type="term" value="F:hydrolase activity"/>
    <property type="evidence" value="ECO:0007669"/>
    <property type="project" value="UniProtKB-KW"/>
</dbReference>
<organism evidence="2 3">
    <name type="scientific">Kineococcus gynurae</name>
    <dbReference type="NCBI Taxonomy" id="452979"/>
    <lineage>
        <taxon>Bacteria</taxon>
        <taxon>Bacillati</taxon>
        <taxon>Actinomycetota</taxon>
        <taxon>Actinomycetes</taxon>
        <taxon>Kineosporiales</taxon>
        <taxon>Kineosporiaceae</taxon>
        <taxon>Kineococcus</taxon>
    </lineage>
</organism>
<evidence type="ECO:0000256" key="1">
    <source>
        <dbReference type="SAM" id="MobiDB-lite"/>
    </source>
</evidence>
<dbReference type="RefSeq" id="WP_380136950.1">
    <property type="nucleotide sequence ID" value="NZ_JBHLUI010000008.1"/>
</dbReference>
<dbReference type="PANTHER" id="PTHR43434:SF24">
    <property type="entry name" value="HYDROLASE-RELATED"/>
    <property type="match status" value="1"/>
</dbReference>
<comment type="caution">
    <text evidence="2">The sequence shown here is derived from an EMBL/GenBank/DDBJ whole genome shotgun (WGS) entry which is preliminary data.</text>
</comment>